<sequence>MAQQTSTSSAQTQDNSHDASTVSRGRSLRVIQKLFTSDKSDEDVSSASTTSVHTPTGSTPFPNGSNNEISSSMSNHSRKVEVEPLHQIQDQDLRQDQEELQFLLLI</sequence>
<organism evidence="1 2">
    <name type="scientific">Candida boidinii</name>
    <name type="common">Yeast</name>
    <dbReference type="NCBI Taxonomy" id="5477"/>
    <lineage>
        <taxon>Eukaryota</taxon>
        <taxon>Fungi</taxon>
        <taxon>Dikarya</taxon>
        <taxon>Ascomycota</taxon>
        <taxon>Saccharomycotina</taxon>
        <taxon>Pichiomycetes</taxon>
        <taxon>Pichiales</taxon>
        <taxon>Pichiaceae</taxon>
        <taxon>Ogataea</taxon>
        <taxon>Ogataea/Candida clade</taxon>
    </lineage>
</organism>
<protein>
    <submittedName>
        <fullName evidence="1">Unnamed protein product</fullName>
    </submittedName>
</protein>
<keyword evidence="2" id="KW-1185">Reference proteome</keyword>
<reference evidence="1" key="1">
    <citation type="submission" date="2023-04" db="EMBL/GenBank/DDBJ databases">
        <title>Candida boidinii NBRC 1967.</title>
        <authorList>
            <person name="Ichikawa N."/>
            <person name="Sato H."/>
            <person name="Tonouchi N."/>
        </authorList>
    </citation>
    <scope>NUCLEOTIDE SEQUENCE</scope>
    <source>
        <strain evidence="1">NBRC 1967</strain>
    </source>
</reference>
<name>A0ACB5UB70_CANBO</name>
<comment type="caution">
    <text evidence="1">The sequence shown here is derived from an EMBL/GenBank/DDBJ whole genome shotgun (WGS) entry which is preliminary data.</text>
</comment>
<gene>
    <name evidence="1" type="ORF">Cboi01_000666700</name>
</gene>
<evidence type="ECO:0000313" key="1">
    <source>
        <dbReference type="EMBL" id="GMF06187.1"/>
    </source>
</evidence>
<proteinExistence type="predicted"/>
<dbReference type="EMBL" id="BSXV01008259">
    <property type="protein sequence ID" value="GMF06187.1"/>
    <property type="molecule type" value="Genomic_DNA"/>
</dbReference>
<evidence type="ECO:0000313" key="2">
    <source>
        <dbReference type="Proteomes" id="UP001165101"/>
    </source>
</evidence>
<dbReference type="Proteomes" id="UP001165101">
    <property type="component" value="Unassembled WGS sequence"/>
</dbReference>
<accession>A0ACB5UB70</accession>